<dbReference type="GO" id="GO:0005634">
    <property type="term" value="C:nucleus"/>
    <property type="evidence" value="ECO:0007669"/>
    <property type="project" value="UniProtKB-SubCell"/>
</dbReference>
<keyword evidence="4" id="KW-0175">Coiled coil</keyword>
<evidence type="ECO:0000256" key="1">
    <source>
        <dbReference type="ARBA" id="ARBA00004123"/>
    </source>
</evidence>
<dbReference type="SUPFAM" id="SSF46689">
    <property type="entry name" value="Homeodomain-like"/>
    <property type="match status" value="1"/>
</dbReference>
<keyword evidence="2 3" id="KW-0371">Homeobox</keyword>
<dbReference type="InterPro" id="IPR001356">
    <property type="entry name" value="HD"/>
</dbReference>
<feature type="coiled-coil region" evidence="4">
    <location>
        <begin position="188"/>
        <end position="222"/>
    </location>
</feature>
<feature type="DNA-binding region" description="Homeobox" evidence="2">
    <location>
        <begin position="130"/>
        <end position="185"/>
    </location>
</feature>
<organism evidence="6 7">
    <name type="scientific">Rubus argutus</name>
    <name type="common">Southern blackberry</name>
    <dbReference type="NCBI Taxonomy" id="59490"/>
    <lineage>
        <taxon>Eukaryota</taxon>
        <taxon>Viridiplantae</taxon>
        <taxon>Streptophyta</taxon>
        <taxon>Embryophyta</taxon>
        <taxon>Tracheophyta</taxon>
        <taxon>Spermatophyta</taxon>
        <taxon>Magnoliopsida</taxon>
        <taxon>eudicotyledons</taxon>
        <taxon>Gunneridae</taxon>
        <taxon>Pentapetalae</taxon>
        <taxon>rosids</taxon>
        <taxon>fabids</taxon>
        <taxon>Rosales</taxon>
        <taxon>Rosaceae</taxon>
        <taxon>Rosoideae</taxon>
        <taxon>Rosoideae incertae sedis</taxon>
        <taxon>Rubus</taxon>
    </lineage>
</organism>
<keyword evidence="2 3" id="KW-0238">DNA-binding</keyword>
<dbReference type="AlphaFoldDB" id="A0AAW1WV50"/>
<evidence type="ECO:0000313" key="7">
    <source>
        <dbReference type="Proteomes" id="UP001457282"/>
    </source>
</evidence>
<dbReference type="InterPro" id="IPR042160">
    <property type="entry name" value="HD-Zip_IV"/>
</dbReference>
<evidence type="ECO:0000256" key="2">
    <source>
        <dbReference type="PROSITE-ProRule" id="PRU00108"/>
    </source>
</evidence>
<sequence>MSEFPYSLLQEFELLVESDKGKNVDTTTANTCVSGAYQDLGIRPLKRQRFDTTTTVPPEMSEFPCSLLQEFELLVESDKGKNVDTTTANTCVSGAYQDLGIRPLKRQRFDTTTTANTSSVSGSYQDLALRPPKKRGLKWQQIWAMENFFQQNSNPNMEQRQLLSKRIRLPTLDIQLWFQNRRSQPMIVDDLMPEIEKLQVEIKKLQVEIKKLQVENKVIKQAICNITCQNCGDVAPSFVVSSSLLGSEG</sequence>
<evidence type="ECO:0000313" key="6">
    <source>
        <dbReference type="EMBL" id="KAK9928700.1"/>
    </source>
</evidence>
<gene>
    <name evidence="6" type="ORF">M0R45_025823</name>
</gene>
<dbReference type="InterPro" id="IPR009057">
    <property type="entry name" value="Homeodomain-like_sf"/>
</dbReference>
<feature type="domain" description="Homeobox" evidence="5">
    <location>
        <begin position="128"/>
        <end position="184"/>
    </location>
</feature>
<comment type="caution">
    <text evidence="6">The sequence shown here is derived from an EMBL/GenBank/DDBJ whole genome shotgun (WGS) entry which is preliminary data.</text>
</comment>
<dbReference type="Proteomes" id="UP001457282">
    <property type="component" value="Unassembled WGS sequence"/>
</dbReference>
<proteinExistence type="predicted"/>
<name>A0AAW1WV50_RUBAR</name>
<dbReference type="CDD" id="cd00086">
    <property type="entry name" value="homeodomain"/>
    <property type="match status" value="1"/>
</dbReference>
<keyword evidence="2 3" id="KW-0539">Nucleus</keyword>
<protein>
    <recommendedName>
        <fullName evidence="5">Homeobox domain-containing protein</fullName>
    </recommendedName>
</protein>
<dbReference type="GO" id="GO:0003677">
    <property type="term" value="F:DNA binding"/>
    <property type="evidence" value="ECO:0007669"/>
    <property type="project" value="UniProtKB-UniRule"/>
</dbReference>
<dbReference type="PANTHER" id="PTHR45654">
    <property type="entry name" value="HOMEOBOX-LEUCINE ZIPPER PROTEIN MERISTEM L1"/>
    <property type="match status" value="1"/>
</dbReference>
<dbReference type="Gene3D" id="1.10.10.60">
    <property type="entry name" value="Homeodomain-like"/>
    <property type="match status" value="1"/>
</dbReference>
<dbReference type="EMBL" id="JBEDUW010000005">
    <property type="protein sequence ID" value="KAK9928700.1"/>
    <property type="molecule type" value="Genomic_DNA"/>
</dbReference>
<evidence type="ECO:0000259" key="5">
    <source>
        <dbReference type="PROSITE" id="PS50071"/>
    </source>
</evidence>
<accession>A0AAW1WV50</accession>
<evidence type="ECO:0000256" key="3">
    <source>
        <dbReference type="RuleBase" id="RU000682"/>
    </source>
</evidence>
<reference evidence="6 7" key="1">
    <citation type="journal article" date="2023" name="G3 (Bethesda)">
        <title>A chromosome-length genome assembly and annotation of blackberry (Rubus argutus, cv. 'Hillquist').</title>
        <authorList>
            <person name="Bruna T."/>
            <person name="Aryal R."/>
            <person name="Dudchenko O."/>
            <person name="Sargent D.J."/>
            <person name="Mead D."/>
            <person name="Buti M."/>
            <person name="Cavallini A."/>
            <person name="Hytonen T."/>
            <person name="Andres J."/>
            <person name="Pham M."/>
            <person name="Weisz D."/>
            <person name="Mascagni F."/>
            <person name="Usai G."/>
            <person name="Natali L."/>
            <person name="Bassil N."/>
            <person name="Fernandez G.E."/>
            <person name="Lomsadze A."/>
            <person name="Armour M."/>
            <person name="Olukolu B."/>
            <person name="Poorten T."/>
            <person name="Britton C."/>
            <person name="Davik J."/>
            <person name="Ashrafi H."/>
            <person name="Aiden E.L."/>
            <person name="Borodovsky M."/>
            <person name="Worthington M."/>
        </authorList>
    </citation>
    <scope>NUCLEOTIDE SEQUENCE [LARGE SCALE GENOMIC DNA]</scope>
    <source>
        <strain evidence="6">PI 553951</strain>
    </source>
</reference>
<dbReference type="PROSITE" id="PS50071">
    <property type="entry name" value="HOMEOBOX_2"/>
    <property type="match status" value="1"/>
</dbReference>
<dbReference type="PANTHER" id="PTHR45654:SF111">
    <property type="entry name" value="HOMEOBOX-LEUCINE ZIPPER PROTEIN ROC6"/>
    <property type="match status" value="1"/>
</dbReference>
<dbReference type="Pfam" id="PF00046">
    <property type="entry name" value="Homeodomain"/>
    <property type="match status" value="1"/>
</dbReference>
<evidence type="ECO:0000256" key="4">
    <source>
        <dbReference type="SAM" id="Coils"/>
    </source>
</evidence>
<comment type="subcellular location">
    <subcellularLocation>
        <location evidence="1 2 3">Nucleus</location>
    </subcellularLocation>
</comment>
<dbReference type="SMART" id="SM00389">
    <property type="entry name" value="HOX"/>
    <property type="match status" value="1"/>
</dbReference>
<keyword evidence="7" id="KW-1185">Reference proteome</keyword>